<evidence type="ECO:0000313" key="2">
    <source>
        <dbReference type="Proteomes" id="UP001054837"/>
    </source>
</evidence>
<dbReference type="AlphaFoldDB" id="A0AAV4MBE0"/>
<evidence type="ECO:0000313" key="1">
    <source>
        <dbReference type="EMBL" id="GIX69580.1"/>
    </source>
</evidence>
<keyword evidence="2" id="KW-1185">Reference proteome</keyword>
<dbReference type="EMBL" id="BPLQ01000287">
    <property type="protein sequence ID" value="GIX69580.1"/>
    <property type="molecule type" value="Genomic_DNA"/>
</dbReference>
<protein>
    <submittedName>
        <fullName evidence="1">Uncharacterized protein</fullName>
    </submittedName>
</protein>
<proteinExistence type="predicted"/>
<comment type="caution">
    <text evidence="1">The sequence shown here is derived from an EMBL/GenBank/DDBJ whole genome shotgun (WGS) entry which is preliminary data.</text>
</comment>
<sequence length="135" mass="16654">MWSLKTVRDSRMSRRPFQVLMLKWLMGRLQRLRVIARQLVISWNIEDYRLLNVHLTHLRMCLLRLKTVTLTPLRVSIWGYSSAIKRIYLALKFRIRDKWFLWSMDMWSNKMRERCLCQKPGRCIHEEFEQMARRI</sequence>
<reference evidence="1 2" key="1">
    <citation type="submission" date="2021-06" db="EMBL/GenBank/DDBJ databases">
        <title>Caerostris darwini draft genome.</title>
        <authorList>
            <person name="Kono N."/>
            <person name="Arakawa K."/>
        </authorList>
    </citation>
    <scope>NUCLEOTIDE SEQUENCE [LARGE SCALE GENOMIC DNA]</scope>
</reference>
<name>A0AAV4MBE0_9ARAC</name>
<gene>
    <name evidence="1" type="ORF">CDAR_305271</name>
</gene>
<accession>A0AAV4MBE0</accession>
<organism evidence="1 2">
    <name type="scientific">Caerostris darwini</name>
    <dbReference type="NCBI Taxonomy" id="1538125"/>
    <lineage>
        <taxon>Eukaryota</taxon>
        <taxon>Metazoa</taxon>
        <taxon>Ecdysozoa</taxon>
        <taxon>Arthropoda</taxon>
        <taxon>Chelicerata</taxon>
        <taxon>Arachnida</taxon>
        <taxon>Araneae</taxon>
        <taxon>Araneomorphae</taxon>
        <taxon>Entelegynae</taxon>
        <taxon>Araneoidea</taxon>
        <taxon>Araneidae</taxon>
        <taxon>Caerostris</taxon>
    </lineage>
</organism>
<dbReference type="Proteomes" id="UP001054837">
    <property type="component" value="Unassembled WGS sequence"/>
</dbReference>